<reference evidence="2" key="1">
    <citation type="submission" date="2021-06" db="EMBL/GenBank/DDBJ databases">
        <authorList>
            <person name="Kallberg Y."/>
            <person name="Tangrot J."/>
            <person name="Rosling A."/>
        </authorList>
    </citation>
    <scope>NUCLEOTIDE SEQUENCE</scope>
    <source>
        <strain evidence="2">IN212</strain>
    </source>
</reference>
<feature type="compositionally biased region" description="Basic and acidic residues" evidence="1">
    <location>
        <begin position="165"/>
        <end position="192"/>
    </location>
</feature>
<dbReference type="GO" id="GO:0000339">
    <property type="term" value="F:RNA cap binding"/>
    <property type="evidence" value="ECO:0007669"/>
    <property type="project" value="InterPro"/>
</dbReference>
<feature type="compositionally biased region" description="Basic and acidic residues" evidence="1">
    <location>
        <begin position="61"/>
        <end position="73"/>
    </location>
</feature>
<dbReference type="AlphaFoldDB" id="A0A9N9C4I9"/>
<feature type="region of interest" description="Disordered" evidence="1">
    <location>
        <begin position="368"/>
        <end position="429"/>
    </location>
</feature>
<dbReference type="GO" id="GO:0048255">
    <property type="term" value="P:mRNA stabilization"/>
    <property type="evidence" value="ECO:0007669"/>
    <property type="project" value="InterPro"/>
</dbReference>
<feature type="non-terminal residue" evidence="2">
    <location>
        <position position="1"/>
    </location>
</feature>
<feature type="compositionally biased region" description="Basic and acidic residues" evidence="1">
    <location>
        <begin position="101"/>
        <end position="119"/>
    </location>
</feature>
<comment type="caution">
    <text evidence="2">The sequence shown here is derived from an EMBL/GenBank/DDBJ whole genome shotgun (WGS) entry which is preliminary data.</text>
</comment>
<dbReference type="Proteomes" id="UP000789396">
    <property type="component" value="Unassembled WGS sequence"/>
</dbReference>
<dbReference type="InterPro" id="IPR006607">
    <property type="entry name" value="DM15"/>
</dbReference>
<feature type="compositionally biased region" description="Basic and acidic residues" evidence="1">
    <location>
        <begin position="222"/>
        <end position="236"/>
    </location>
</feature>
<dbReference type="SMART" id="SM00684">
    <property type="entry name" value="DM15"/>
    <property type="match status" value="2"/>
</dbReference>
<feature type="compositionally biased region" description="Polar residues" evidence="1">
    <location>
        <begin position="237"/>
        <end position="253"/>
    </location>
</feature>
<feature type="compositionally biased region" description="Polar residues" evidence="1">
    <location>
        <begin position="1"/>
        <end position="49"/>
    </location>
</feature>
<evidence type="ECO:0000256" key="1">
    <source>
        <dbReference type="SAM" id="MobiDB-lite"/>
    </source>
</evidence>
<dbReference type="Pfam" id="PF21071">
    <property type="entry name" value="LARP1_HEAT"/>
    <property type="match status" value="1"/>
</dbReference>
<organism evidence="2 3">
    <name type="scientific">Racocetra fulgida</name>
    <dbReference type="NCBI Taxonomy" id="60492"/>
    <lineage>
        <taxon>Eukaryota</taxon>
        <taxon>Fungi</taxon>
        <taxon>Fungi incertae sedis</taxon>
        <taxon>Mucoromycota</taxon>
        <taxon>Glomeromycotina</taxon>
        <taxon>Glomeromycetes</taxon>
        <taxon>Diversisporales</taxon>
        <taxon>Gigasporaceae</taxon>
        <taxon>Racocetra</taxon>
    </lineage>
</organism>
<proteinExistence type="predicted"/>
<name>A0A9N9C4I9_9GLOM</name>
<gene>
    <name evidence="2" type="ORF">RFULGI_LOCUS6052</name>
</gene>
<protein>
    <submittedName>
        <fullName evidence="2">13425_t:CDS:1</fullName>
    </submittedName>
</protein>
<evidence type="ECO:0000313" key="3">
    <source>
        <dbReference type="Proteomes" id="UP000789396"/>
    </source>
</evidence>
<feature type="region of interest" description="Disordered" evidence="1">
    <location>
        <begin position="101"/>
        <end position="299"/>
    </location>
</feature>
<feature type="compositionally biased region" description="Low complexity" evidence="1">
    <location>
        <begin position="405"/>
        <end position="415"/>
    </location>
</feature>
<dbReference type="OrthoDB" id="340227at2759"/>
<sequence length="636" mass="72253">MVSPKTAQPDNNLAGSSVSNVNLIKPSSTRLKTTESETNGQITIRSPVTASPREILINNEETEKVSQENDPPKKISPSPAPIPPVNIWHVRKEAMNAKKVTETSNLNDKEAVTDIKKTENLNIDQQEPSDDYKRFTKKESKKQKPPPILPPLEDQSIWPAPAEVLIKDKEKEQTETSEKKQSIDIGTKDSPRRGKGKWIKYTPIITHNAPLPSHERSKPRRRSEDHTGLRERKSSEKVINSEVTTPTVQNHNHNTNRRRASVPPPSREYGRRYSQHGDNNVGHHSHSNSGPPFRGGRRGGREGYVPISLLAGFNRVKALTMDIELVREYKMGEHDHGHTNNVQTMSESTSQHYEAHMNESIPLIDEDENKENEEMPTIPEGLSENGSSAMTNPWILHTKKRRTLSSPTSPKVTPKSSRDIPKPTSTGDDELFQLDEDWAGASLSLSPLNHTNGTPNNCTEQLSSSVDIARSFPVFQHPSHELLRENGFIQHKYYKYHAKALKVEDANSNYRYGLECLFRFYSYGLEKKYRQDLFDDFQELTLSDCENGHLYGLEKFWAYLFYRKDKNKRTVEVCEKLNKYLDKYQNIDDFKSAYKTERAQLTNNNCATSHHSHRASPASPLTPYSVISADNFPPLA</sequence>
<feature type="region of interest" description="Disordered" evidence="1">
    <location>
        <begin position="1"/>
        <end position="85"/>
    </location>
</feature>
<dbReference type="EMBL" id="CAJVPZ010007443">
    <property type="protein sequence ID" value="CAG8586254.1"/>
    <property type="molecule type" value="Genomic_DNA"/>
</dbReference>
<accession>A0A9N9C4I9</accession>
<keyword evidence="3" id="KW-1185">Reference proteome</keyword>
<evidence type="ECO:0000313" key="2">
    <source>
        <dbReference type="EMBL" id="CAG8586254.1"/>
    </source>
</evidence>